<proteinExistence type="inferred from homology"/>
<keyword evidence="21" id="KW-1185">Reference proteome</keyword>
<dbReference type="PIRSF" id="PIRSF015582">
    <property type="entry name" value="Cit_lyase_B"/>
    <property type="match status" value="1"/>
</dbReference>
<feature type="binding site" evidence="18">
    <location>
        <position position="156"/>
    </location>
    <ligand>
        <name>Mg(2+)</name>
        <dbReference type="ChEBI" id="CHEBI:18420"/>
    </ligand>
</feature>
<dbReference type="InterPro" id="IPR005000">
    <property type="entry name" value="Aldolase/citrate-lyase_domain"/>
</dbReference>
<dbReference type="EC" id="4.1.3.6" evidence="7"/>
<evidence type="ECO:0000256" key="1">
    <source>
        <dbReference type="ARBA" id="ARBA00001946"/>
    </source>
</evidence>
<dbReference type="FunFam" id="3.20.20.60:FF:000008">
    <property type="entry name" value="Citrate (Pro-3S)-lyase subunit beta"/>
    <property type="match status" value="1"/>
</dbReference>
<evidence type="ECO:0000313" key="20">
    <source>
        <dbReference type="EMBL" id="ORC35395.1"/>
    </source>
</evidence>
<comment type="catalytic activity">
    <reaction evidence="16">
        <text>(3S)-citryl-CoA = oxaloacetate + acetyl-CoA</text>
        <dbReference type="Rhea" id="RHEA:20812"/>
        <dbReference type="ChEBI" id="CHEBI:16452"/>
        <dbReference type="ChEBI" id="CHEBI:57288"/>
        <dbReference type="ChEBI" id="CHEBI:57321"/>
        <dbReference type="EC" id="4.1.3.34"/>
    </reaction>
</comment>
<dbReference type="Gene3D" id="3.20.20.60">
    <property type="entry name" value="Phosphoenolpyruvate-binding domains"/>
    <property type="match status" value="1"/>
</dbReference>
<dbReference type="InterPro" id="IPR040442">
    <property type="entry name" value="Pyrv_kinase-like_dom_sf"/>
</dbReference>
<dbReference type="GO" id="GO:0005737">
    <property type="term" value="C:cytoplasm"/>
    <property type="evidence" value="ECO:0007669"/>
    <property type="project" value="UniProtKB-SubCell"/>
</dbReference>
<dbReference type="EC" id="4.1.3.34" evidence="6"/>
<evidence type="ECO:0000256" key="4">
    <source>
        <dbReference type="ARBA" id="ARBA00005549"/>
    </source>
</evidence>
<comment type="caution">
    <text evidence="20">The sequence shown here is derived from an EMBL/GenBank/DDBJ whole genome shotgun (WGS) entry which is preliminary data.</text>
</comment>
<evidence type="ECO:0000256" key="5">
    <source>
        <dbReference type="ARBA" id="ARBA00011382"/>
    </source>
</evidence>
<evidence type="ECO:0000256" key="14">
    <source>
        <dbReference type="ARBA" id="ARBA00032495"/>
    </source>
</evidence>
<evidence type="ECO:0000256" key="3">
    <source>
        <dbReference type="ARBA" id="ARBA00004496"/>
    </source>
</evidence>
<dbReference type="Proteomes" id="UP000192343">
    <property type="component" value="Unassembled WGS sequence"/>
</dbReference>
<dbReference type="GO" id="GO:0000287">
    <property type="term" value="F:magnesium ion binding"/>
    <property type="evidence" value="ECO:0007669"/>
    <property type="project" value="TreeGrafter"/>
</dbReference>
<dbReference type="InterPro" id="IPR011206">
    <property type="entry name" value="Citrate_lyase_beta/mcl1/mcl2"/>
</dbReference>
<name>A0A1Y1RZC8_9SPIO</name>
<evidence type="ECO:0000256" key="12">
    <source>
        <dbReference type="ARBA" id="ARBA00023239"/>
    </source>
</evidence>
<dbReference type="GO" id="GO:0008815">
    <property type="term" value="F:citrate (pro-3S)-lyase activity"/>
    <property type="evidence" value="ECO:0007669"/>
    <property type="project" value="UniProtKB-EC"/>
</dbReference>
<evidence type="ECO:0000256" key="2">
    <source>
        <dbReference type="ARBA" id="ARBA00003671"/>
    </source>
</evidence>
<evidence type="ECO:0000256" key="9">
    <source>
        <dbReference type="ARBA" id="ARBA00022490"/>
    </source>
</evidence>
<evidence type="ECO:0000256" key="16">
    <source>
        <dbReference type="ARBA" id="ARBA00049110"/>
    </source>
</evidence>
<keyword evidence="9" id="KW-0963">Cytoplasm</keyword>
<dbReference type="SUPFAM" id="SSF51621">
    <property type="entry name" value="Phosphoenolpyruvate/pyruvate domain"/>
    <property type="match status" value="1"/>
</dbReference>
<dbReference type="STRING" id="1963862.B4O97_09495"/>
<feature type="binding site" evidence="18">
    <location>
        <position position="129"/>
    </location>
    <ligand>
        <name>Mg(2+)</name>
        <dbReference type="ChEBI" id="CHEBI:18420"/>
    </ligand>
</feature>
<evidence type="ECO:0000256" key="6">
    <source>
        <dbReference type="ARBA" id="ARBA00012258"/>
    </source>
</evidence>
<sequence>MKLRRTMLYVPGGNAAMVKDAHIYRSDAIMFDLEDSIAVNEKDSARLLVFHALRTLNYEGTETVVRINGLDSPYGRDDIKAMVNAGPDIIRLPKTETARDIQDVEELIRQEEKAAGLEEGSIALMAAIESPLGILNAYQIATASSRLIGIAFGAEDYVTNMKTSRSRAGSEIFYARSALVTAARAAGIYALDTVFSDLNDEEGFVEEVRMAKQLGFDGKSIISPRQIRPVHDVFAPTEAEVEAALRVMRGIAEAKKRNTGVITVDGKMVDKPMVDRAERVIEMAKASGQRIPEEELHV</sequence>
<dbReference type="InterPro" id="IPR015813">
    <property type="entry name" value="Pyrv/PenolPyrv_kinase-like_dom"/>
</dbReference>
<comment type="function">
    <text evidence="2">Represents a citryl-ACP lyase.</text>
</comment>
<dbReference type="EMBL" id="MWQY01000009">
    <property type="protein sequence ID" value="ORC35395.1"/>
    <property type="molecule type" value="Genomic_DNA"/>
</dbReference>
<keyword evidence="12 20" id="KW-0456">Lyase</keyword>
<comment type="cofactor">
    <cofactor evidence="1">
        <name>Mg(2+)</name>
        <dbReference type="ChEBI" id="CHEBI:18420"/>
    </cofactor>
</comment>
<evidence type="ECO:0000256" key="18">
    <source>
        <dbReference type="PIRSR" id="PIRSR015582-2"/>
    </source>
</evidence>
<evidence type="ECO:0000256" key="13">
    <source>
        <dbReference type="ARBA" id="ARBA00030255"/>
    </source>
</evidence>
<evidence type="ECO:0000313" key="21">
    <source>
        <dbReference type="Proteomes" id="UP000192343"/>
    </source>
</evidence>
<comment type="subunit">
    <text evidence="5">Oligomer with a subunit composition of (alpha,beta,gamma)6.</text>
</comment>
<keyword evidence="10 18" id="KW-0479">Metal-binding</keyword>
<protein>
    <recommendedName>
        <fullName evidence="8">Citrate lyase subunit beta</fullName>
        <ecNumber evidence="6">4.1.3.34</ecNumber>
        <ecNumber evidence="7">4.1.3.6</ecNumber>
    </recommendedName>
    <alternativeName>
        <fullName evidence="13">Citrate (pro-3S)-lyase subunit beta</fullName>
    </alternativeName>
    <alternativeName>
        <fullName evidence="14">Citryl-CoA lyase subunit</fullName>
    </alternativeName>
</protein>
<dbReference type="PANTHER" id="PTHR32308:SF10">
    <property type="entry name" value="CITRATE LYASE SUBUNIT BETA"/>
    <property type="match status" value="1"/>
</dbReference>
<evidence type="ECO:0000256" key="8">
    <source>
        <dbReference type="ARBA" id="ARBA00015712"/>
    </source>
</evidence>
<comment type="similarity">
    <text evidence="4">Belongs to the HpcH/HpaI aldolase family. Citrate lyase beta subunit subfamily.</text>
</comment>
<dbReference type="GO" id="GO:0008816">
    <property type="term" value="F:citryl-CoA lyase activity"/>
    <property type="evidence" value="ECO:0007669"/>
    <property type="project" value="UniProtKB-EC"/>
</dbReference>
<comment type="catalytic activity">
    <reaction evidence="15">
        <text>citrate = oxaloacetate + acetate</text>
        <dbReference type="Rhea" id="RHEA:10760"/>
        <dbReference type="ChEBI" id="CHEBI:16452"/>
        <dbReference type="ChEBI" id="CHEBI:16947"/>
        <dbReference type="ChEBI" id="CHEBI:30089"/>
        <dbReference type="EC" id="4.1.3.6"/>
    </reaction>
</comment>
<keyword evidence="11 18" id="KW-0460">Magnesium</keyword>
<feature type="binding site" evidence="17">
    <location>
        <position position="66"/>
    </location>
    <ligand>
        <name>substrate</name>
    </ligand>
</feature>
<dbReference type="Pfam" id="PF03328">
    <property type="entry name" value="HpcH_HpaI"/>
    <property type="match status" value="1"/>
</dbReference>
<feature type="domain" description="HpcH/HpaI aldolase/citrate lyase" evidence="19">
    <location>
        <begin position="5"/>
        <end position="224"/>
    </location>
</feature>
<dbReference type="PANTHER" id="PTHR32308">
    <property type="entry name" value="LYASE BETA SUBUNIT, PUTATIVE (AFU_ORTHOLOGUE AFUA_4G13030)-RELATED"/>
    <property type="match status" value="1"/>
</dbReference>
<evidence type="ECO:0000256" key="11">
    <source>
        <dbReference type="ARBA" id="ARBA00022842"/>
    </source>
</evidence>
<evidence type="ECO:0000256" key="10">
    <source>
        <dbReference type="ARBA" id="ARBA00022723"/>
    </source>
</evidence>
<dbReference type="OrthoDB" id="9786940at2"/>
<dbReference type="AlphaFoldDB" id="A0A1Y1RZC8"/>
<evidence type="ECO:0000256" key="15">
    <source>
        <dbReference type="ARBA" id="ARBA00048308"/>
    </source>
</evidence>
<dbReference type="GO" id="GO:0006107">
    <property type="term" value="P:oxaloacetate metabolic process"/>
    <property type="evidence" value="ECO:0007669"/>
    <property type="project" value="TreeGrafter"/>
</dbReference>
<evidence type="ECO:0000259" key="19">
    <source>
        <dbReference type="Pfam" id="PF03328"/>
    </source>
</evidence>
<evidence type="ECO:0000256" key="7">
    <source>
        <dbReference type="ARBA" id="ARBA00012914"/>
    </source>
</evidence>
<accession>A0A1Y1RZC8</accession>
<comment type="subcellular location">
    <subcellularLocation>
        <location evidence="3">Cytoplasm</location>
    </subcellularLocation>
</comment>
<reference evidence="20 21" key="1">
    <citation type="submission" date="2017-03" db="EMBL/GenBank/DDBJ databases">
        <title>Draft Genome sequence of Marispirochaeta sp. strain JC444.</title>
        <authorList>
            <person name="Shivani Y."/>
            <person name="Subhash Y."/>
            <person name="Sasikala C."/>
            <person name="Ramana C."/>
        </authorList>
    </citation>
    <scope>NUCLEOTIDE SEQUENCE [LARGE SCALE GENOMIC DNA]</scope>
    <source>
        <strain evidence="20 21">JC444</strain>
    </source>
</reference>
<gene>
    <name evidence="20" type="ORF">B4O97_09495</name>
</gene>
<dbReference type="RefSeq" id="WP_083050346.1">
    <property type="nucleotide sequence ID" value="NZ_CAXXQO010000003.1"/>
</dbReference>
<organism evidence="20 21">
    <name type="scientific">Marispirochaeta aestuarii</name>
    <dbReference type="NCBI Taxonomy" id="1963862"/>
    <lineage>
        <taxon>Bacteria</taxon>
        <taxon>Pseudomonadati</taxon>
        <taxon>Spirochaetota</taxon>
        <taxon>Spirochaetia</taxon>
        <taxon>Spirochaetales</taxon>
        <taxon>Spirochaetaceae</taxon>
        <taxon>Marispirochaeta</taxon>
    </lineage>
</organism>
<evidence type="ECO:0000256" key="17">
    <source>
        <dbReference type="PIRSR" id="PIRSR015582-1"/>
    </source>
</evidence>
<feature type="binding site" evidence="17">
    <location>
        <position position="129"/>
    </location>
    <ligand>
        <name>substrate</name>
    </ligand>
</feature>